<proteinExistence type="predicted"/>
<dbReference type="EMBL" id="UYJE01009595">
    <property type="protein sequence ID" value="VDI74720.1"/>
    <property type="molecule type" value="Genomic_DNA"/>
</dbReference>
<protein>
    <submittedName>
        <fullName evidence="1">Uncharacterized protein</fullName>
    </submittedName>
</protein>
<keyword evidence="2" id="KW-1185">Reference proteome</keyword>
<sequence length="163" mass="18498">MLEREDIFGTTTAYDFKCPAQVDWRLRANASCLTEDRYVCLFHLPEQKYKENCLGSKRSSIGSNLVFQPLFNIAECNAGRFQPIIFTTNGNSECILLKSKCDEDGQVVHSNGTSRNDISCRCDYTKGYSFVSPPENSCFCKPYVEDCSCFRVKCEKLSAVSFR</sequence>
<reference evidence="1" key="1">
    <citation type="submission" date="2018-11" db="EMBL/GenBank/DDBJ databases">
        <authorList>
            <person name="Alioto T."/>
            <person name="Alioto T."/>
        </authorList>
    </citation>
    <scope>NUCLEOTIDE SEQUENCE</scope>
</reference>
<dbReference type="Proteomes" id="UP000596742">
    <property type="component" value="Unassembled WGS sequence"/>
</dbReference>
<organism evidence="1 2">
    <name type="scientific">Mytilus galloprovincialis</name>
    <name type="common">Mediterranean mussel</name>
    <dbReference type="NCBI Taxonomy" id="29158"/>
    <lineage>
        <taxon>Eukaryota</taxon>
        <taxon>Metazoa</taxon>
        <taxon>Spiralia</taxon>
        <taxon>Lophotrochozoa</taxon>
        <taxon>Mollusca</taxon>
        <taxon>Bivalvia</taxon>
        <taxon>Autobranchia</taxon>
        <taxon>Pteriomorphia</taxon>
        <taxon>Mytilida</taxon>
        <taxon>Mytiloidea</taxon>
        <taxon>Mytilidae</taxon>
        <taxon>Mytilinae</taxon>
        <taxon>Mytilus</taxon>
    </lineage>
</organism>
<accession>A0A8B6H600</accession>
<dbReference type="AlphaFoldDB" id="A0A8B6H600"/>
<evidence type="ECO:0000313" key="2">
    <source>
        <dbReference type="Proteomes" id="UP000596742"/>
    </source>
</evidence>
<name>A0A8B6H600_MYTGA</name>
<comment type="caution">
    <text evidence="1">The sequence shown here is derived from an EMBL/GenBank/DDBJ whole genome shotgun (WGS) entry which is preliminary data.</text>
</comment>
<dbReference type="OrthoDB" id="6090904at2759"/>
<gene>
    <name evidence="1" type="ORF">MGAL_10B043124</name>
</gene>
<evidence type="ECO:0000313" key="1">
    <source>
        <dbReference type="EMBL" id="VDI74720.1"/>
    </source>
</evidence>